<feature type="region of interest" description="Disordered" evidence="2">
    <location>
        <begin position="512"/>
        <end position="537"/>
    </location>
</feature>
<sequence length="618" mass="66699">MLDKKKSFAQELADLFNPAPTKEYDPDELDLGDAAKLASDEEYGDARAAPSKRAPEKAMLLRGEIMLEDAAYRGRKTSRSAIFGDDGSNEDAEDGFLSSDGSEGLSDDDDDDGDDDDDNGDDDGDGLKRQPVAVWAGPSGQTTAAAGATRAMDFPTTGARKRGVAHANGVANSFHGGEGNHEEDAVDSDLTSGSGSELDEDAMEEDDDGEQEEEDAEANGHMLGQAAAADGKTKRVEQRLRVDGRVSHGDGDRGGDELEALEAEYEALQEEDEKQLETLRKKGERDREKGAAIRNQQVLYERALEQRILLQRCLQASNGLPRPDTFAALAIAKPDIREGYEQLAVAARDTLSQLLELQHTLMARNSAIRLPPGSSNADVSAASGAKRRRLEPDPSGDADNALIDNGLECLWRRISLHSEALAPFRDLSLDSWHRRTVLSSGSGPLRNSGLRALNQSISNQVQALMRDPAKFIKRTRLAVAACPRVLCEPPRSSAAAAAALDPLGSDGYAVAAGRDGAADPSSTVPELPEEERDPETYDDGEFYQQLLKEFLDKGISEGAATVAKGTKKRKLVDRRASKGRKLRYHVQEKLVAFMAPVDFPPPSFAANLFTNLFGHSGK</sequence>
<dbReference type="InterPro" id="IPR025160">
    <property type="entry name" value="AATF"/>
</dbReference>
<dbReference type="PANTHER" id="PTHR15565">
    <property type="entry name" value="AATF PROTEIN APOPTOSIS ANTAGONIZING TRANSCRIPTION FACTOR"/>
    <property type="match status" value="1"/>
</dbReference>
<protein>
    <recommendedName>
        <fullName evidence="8">Apoptosis antagonizing transcription factor</fullName>
    </recommendedName>
</protein>
<keyword evidence="7" id="KW-1185">Reference proteome</keyword>
<feature type="region of interest" description="Disordered" evidence="2">
    <location>
        <begin position="368"/>
        <end position="397"/>
    </location>
</feature>
<dbReference type="Pfam" id="PF13339">
    <property type="entry name" value="AATF-Che1"/>
    <property type="match status" value="1"/>
</dbReference>
<dbReference type="AlphaFoldDB" id="A0A8J4C667"/>
<feature type="compositionally biased region" description="Basic and acidic residues" evidence="2">
    <location>
        <begin position="231"/>
        <end position="256"/>
    </location>
</feature>
<feature type="compositionally biased region" description="Acidic residues" evidence="2">
    <location>
        <begin position="197"/>
        <end position="217"/>
    </location>
</feature>
<evidence type="ECO:0000259" key="3">
    <source>
        <dbReference type="Pfam" id="PF08164"/>
    </source>
</evidence>
<dbReference type="InterPro" id="IPR039223">
    <property type="entry name" value="AATF/Bfr2"/>
</dbReference>
<dbReference type="EMBL" id="BNCP01000007">
    <property type="protein sequence ID" value="GIL75459.1"/>
    <property type="molecule type" value="Genomic_DNA"/>
</dbReference>
<dbReference type="EMBL" id="BNCQ01000013">
    <property type="protein sequence ID" value="GIM03342.1"/>
    <property type="molecule type" value="Genomic_DNA"/>
</dbReference>
<dbReference type="PANTHER" id="PTHR15565:SF0">
    <property type="entry name" value="PROTEIN AATF"/>
    <property type="match status" value="1"/>
</dbReference>
<evidence type="ECO:0000313" key="7">
    <source>
        <dbReference type="Proteomes" id="UP000747110"/>
    </source>
</evidence>
<feature type="compositionally biased region" description="Acidic residues" evidence="2">
    <location>
        <begin position="527"/>
        <end position="537"/>
    </location>
</feature>
<evidence type="ECO:0000313" key="6">
    <source>
        <dbReference type="EMBL" id="GIM03342.1"/>
    </source>
</evidence>
<dbReference type="GO" id="GO:0005730">
    <property type="term" value="C:nucleolus"/>
    <property type="evidence" value="ECO:0007669"/>
    <property type="project" value="TreeGrafter"/>
</dbReference>
<evidence type="ECO:0000259" key="4">
    <source>
        <dbReference type="Pfam" id="PF13339"/>
    </source>
</evidence>
<feature type="compositionally biased region" description="Low complexity" evidence="2">
    <location>
        <begin position="136"/>
        <end position="151"/>
    </location>
</feature>
<accession>A0A8J4C667</accession>
<feature type="region of interest" description="Disordered" evidence="2">
    <location>
        <begin position="15"/>
        <end position="57"/>
    </location>
</feature>
<evidence type="ECO:0000313" key="5">
    <source>
        <dbReference type="EMBL" id="GIL75459.1"/>
    </source>
</evidence>
<dbReference type="Proteomes" id="UP000747110">
    <property type="component" value="Unassembled WGS sequence"/>
</dbReference>
<gene>
    <name evidence="5" type="ORF">Vretifemale_5239</name>
    <name evidence="6" type="ORF">Vretimale_8087</name>
</gene>
<feature type="domain" description="AATF leucine zipper-containing" evidence="4">
    <location>
        <begin position="286"/>
        <end position="435"/>
    </location>
</feature>
<name>A0A8J4C667_9CHLO</name>
<feature type="domain" description="Apoptosis-antagonizing transcription factor C-terminal" evidence="3">
    <location>
        <begin position="543"/>
        <end position="613"/>
    </location>
</feature>
<comment type="similarity">
    <text evidence="1">Belongs to the AATF family.</text>
</comment>
<organism evidence="5 7">
    <name type="scientific">Volvox reticuliferus</name>
    <dbReference type="NCBI Taxonomy" id="1737510"/>
    <lineage>
        <taxon>Eukaryota</taxon>
        <taxon>Viridiplantae</taxon>
        <taxon>Chlorophyta</taxon>
        <taxon>core chlorophytes</taxon>
        <taxon>Chlorophyceae</taxon>
        <taxon>CS clade</taxon>
        <taxon>Chlamydomonadales</taxon>
        <taxon>Volvocaceae</taxon>
        <taxon>Volvox</taxon>
    </lineage>
</organism>
<evidence type="ECO:0000256" key="2">
    <source>
        <dbReference type="SAM" id="MobiDB-lite"/>
    </source>
</evidence>
<dbReference type="OrthoDB" id="5783963at2759"/>
<feature type="region of interest" description="Disordered" evidence="2">
    <location>
        <begin position="76"/>
        <end position="256"/>
    </location>
</feature>
<feature type="compositionally biased region" description="Acidic residues" evidence="2">
    <location>
        <begin position="105"/>
        <end position="124"/>
    </location>
</feature>
<evidence type="ECO:0008006" key="8">
    <source>
        <dbReference type="Google" id="ProtNLM"/>
    </source>
</evidence>
<dbReference type="Proteomes" id="UP000722791">
    <property type="component" value="Unassembled WGS sequence"/>
</dbReference>
<comment type="caution">
    <text evidence="5">The sequence shown here is derived from an EMBL/GenBank/DDBJ whole genome shotgun (WGS) entry which is preliminary data.</text>
</comment>
<dbReference type="Pfam" id="PF08164">
    <property type="entry name" value="TRAUB"/>
    <property type="match status" value="1"/>
</dbReference>
<reference evidence="5" key="1">
    <citation type="journal article" date="2021" name="Proc. Natl. Acad. Sci. U.S.A.">
        <title>Three genomes in the algal genus Volvox reveal the fate of a haploid sex-determining region after a transition to homothallism.</title>
        <authorList>
            <person name="Yamamoto K."/>
            <person name="Hamaji T."/>
            <person name="Kawai-Toyooka H."/>
            <person name="Matsuzaki R."/>
            <person name="Takahashi F."/>
            <person name="Nishimura Y."/>
            <person name="Kawachi M."/>
            <person name="Noguchi H."/>
            <person name="Minakuchi Y."/>
            <person name="Umen J.G."/>
            <person name="Toyoda A."/>
            <person name="Nozaki H."/>
        </authorList>
    </citation>
    <scope>NUCLEOTIDE SEQUENCE</scope>
    <source>
        <strain evidence="6">NIES-3785</strain>
        <strain evidence="5">NIES-3786</strain>
    </source>
</reference>
<proteinExistence type="inferred from homology"/>
<feature type="compositionally biased region" description="Low complexity" evidence="2">
    <location>
        <begin position="95"/>
        <end position="104"/>
    </location>
</feature>
<dbReference type="InterPro" id="IPR012617">
    <property type="entry name" value="AATF_C"/>
</dbReference>
<evidence type="ECO:0000256" key="1">
    <source>
        <dbReference type="ARBA" id="ARBA00008966"/>
    </source>
</evidence>